<keyword evidence="2" id="KW-1185">Reference proteome</keyword>
<dbReference type="EMBL" id="KN596644">
    <property type="protein sequence ID" value="KHJ80926.1"/>
    <property type="molecule type" value="Genomic_DNA"/>
</dbReference>
<name>A0A0B1SAK4_OESDE</name>
<dbReference type="AlphaFoldDB" id="A0A0B1SAK4"/>
<protein>
    <submittedName>
        <fullName evidence="1">Uncharacterized protein</fullName>
    </submittedName>
</protein>
<sequence length="76" mass="8531">MPCQSYAPAPVFQQYVAPQAVDCCCRCAVPCRFAYRHRTHGSKIFTADSLEEEQEATCNNKKLKLIIEDVSTSLFA</sequence>
<organism evidence="1 2">
    <name type="scientific">Oesophagostomum dentatum</name>
    <name type="common">Nodular worm</name>
    <dbReference type="NCBI Taxonomy" id="61180"/>
    <lineage>
        <taxon>Eukaryota</taxon>
        <taxon>Metazoa</taxon>
        <taxon>Ecdysozoa</taxon>
        <taxon>Nematoda</taxon>
        <taxon>Chromadorea</taxon>
        <taxon>Rhabditida</taxon>
        <taxon>Rhabditina</taxon>
        <taxon>Rhabditomorpha</taxon>
        <taxon>Strongyloidea</taxon>
        <taxon>Strongylidae</taxon>
        <taxon>Oesophagostomum</taxon>
    </lineage>
</organism>
<dbReference type="OrthoDB" id="5858182at2759"/>
<reference evidence="1 2" key="1">
    <citation type="submission" date="2014-03" db="EMBL/GenBank/DDBJ databases">
        <title>Draft genome of the hookworm Oesophagostomum dentatum.</title>
        <authorList>
            <person name="Mitreva M."/>
        </authorList>
    </citation>
    <scope>NUCLEOTIDE SEQUENCE [LARGE SCALE GENOMIC DNA]</scope>
    <source>
        <strain evidence="1 2">OD-Hann</strain>
    </source>
</reference>
<gene>
    <name evidence="1" type="ORF">OESDEN_19393</name>
</gene>
<evidence type="ECO:0000313" key="1">
    <source>
        <dbReference type="EMBL" id="KHJ80926.1"/>
    </source>
</evidence>
<proteinExistence type="predicted"/>
<dbReference type="Proteomes" id="UP000053660">
    <property type="component" value="Unassembled WGS sequence"/>
</dbReference>
<evidence type="ECO:0000313" key="2">
    <source>
        <dbReference type="Proteomes" id="UP000053660"/>
    </source>
</evidence>
<accession>A0A0B1SAK4</accession>